<feature type="domain" description="FAD-binding" evidence="4">
    <location>
        <begin position="4"/>
        <end position="332"/>
    </location>
</feature>
<comment type="caution">
    <text evidence="5">The sequence shown here is derived from an EMBL/GenBank/DDBJ whole genome shotgun (WGS) entry which is preliminary data.</text>
</comment>
<keyword evidence="3" id="KW-0274">FAD</keyword>
<dbReference type="EMBL" id="SMKP01000008">
    <property type="protein sequence ID" value="TDD24919.1"/>
    <property type="molecule type" value="Genomic_DNA"/>
</dbReference>
<organism evidence="5 6">
    <name type="scientific">Nonomuraea diastatica</name>
    <dbReference type="NCBI Taxonomy" id="1848329"/>
    <lineage>
        <taxon>Bacteria</taxon>
        <taxon>Bacillati</taxon>
        <taxon>Actinomycetota</taxon>
        <taxon>Actinomycetes</taxon>
        <taxon>Streptosporangiales</taxon>
        <taxon>Streptosporangiaceae</taxon>
        <taxon>Nonomuraea</taxon>
    </lineage>
</organism>
<dbReference type="GO" id="GO:0016709">
    <property type="term" value="F:oxidoreductase activity, acting on paired donors, with incorporation or reduction of molecular oxygen, NAD(P)H as one donor, and incorporation of one atom of oxygen"/>
    <property type="evidence" value="ECO:0007669"/>
    <property type="project" value="UniProtKB-ARBA"/>
</dbReference>
<dbReference type="InterPro" id="IPR050641">
    <property type="entry name" value="RIFMO-like"/>
</dbReference>
<dbReference type="PRINTS" id="PR00420">
    <property type="entry name" value="RNGMNOXGNASE"/>
</dbReference>
<dbReference type="PANTHER" id="PTHR43004">
    <property type="entry name" value="TRK SYSTEM POTASSIUM UPTAKE PROTEIN"/>
    <property type="match status" value="1"/>
</dbReference>
<keyword evidence="2" id="KW-0285">Flavoprotein</keyword>
<dbReference type="InterPro" id="IPR036188">
    <property type="entry name" value="FAD/NAD-bd_sf"/>
</dbReference>
<reference evidence="5 6" key="1">
    <citation type="submission" date="2019-03" db="EMBL/GenBank/DDBJ databases">
        <title>Draft genome sequences of novel Actinobacteria.</title>
        <authorList>
            <person name="Sahin N."/>
            <person name="Ay H."/>
            <person name="Saygin H."/>
        </authorList>
    </citation>
    <scope>NUCLEOTIDE SEQUENCE [LARGE SCALE GENOMIC DNA]</scope>
    <source>
        <strain evidence="5 6">KC712</strain>
    </source>
</reference>
<evidence type="ECO:0000256" key="3">
    <source>
        <dbReference type="ARBA" id="ARBA00022827"/>
    </source>
</evidence>
<dbReference type="Proteomes" id="UP000294543">
    <property type="component" value="Unassembled WGS sequence"/>
</dbReference>
<dbReference type="InterPro" id="IPR002938">
    <property type="entry name" value="FAD-bd"/>
</dbReference>
<accession>A0A4R4X3W9</accession>
<gene>
    <name evidence="5" type="ORF">E1294_04320</name>
</gene>
<proteinExistence type="predicted"/>
<dbReference type="GO" id="GO:0071949">
    <property type="term" value="F:FAD binding"/>
    <property type="evidence" value="ECO:0007669"/>
    <property type="project" value="InterPro"/>
</dbReference>
<evidence type="ECO:0000313" key="5">
    <source>
        <dbReference type="EMBL" id="TDD24919.1"/>
    </source>
</evidence>
<dbReference type="OrthoDB" id="8670884at2"/>
<protein>
    <submittedName>
        <fullName evidence="5">FAD-dependent oxidoreductase</fullName>
    </submittedName>
</protein>
<evidence type="ECO:0000313" key="6">
    <source>
        <dbReference type="Proteomes" id="UP000294543"/>
    </source>
</evidence>
<evidence type="ECO:0000256" key="1">
    <source>
        <dbReference type="ARBA" id="ARBA00001974"/>
    </source>
</evidence>
<keyword evidence="6" id="KW-1185">Reference proteome</keyword>
<evidence type="ECO:0000256" key="2">
    <source>
        <dbReference type="ARBA" id="ARBA00022630"/>
    </source>
</evidence>
<dbReference type="RefSeq" id="WP_132504685.1">
    <property type="nucleotide sequence ID" value="NZ_SMKP01000008.1"/>
</dbReference>
<comment type="cofactor">
    <cofactor evidence="1">
        <name>FAD</name>
        <dbReference type="ChEBI" id="CHEBI:57692"/>
    </cofactor>
</comment>
<dbReference type="Gene3D" id="3.50.50.60">
    <property type="entry name" value="FAD/NAD(P)-binding domain"/>
    <property type="match status" value="1"/>
</dbReference>
<dbReference type="Pfam" id="PF01494">
    <property type="entry name" value="FAD_binding_3"/>
    <property type="match status" value="1"/>
</dbReference>
<dbReference type="Gene3D" id="3.30.70.2450">
    <property type="match status" value="1"/>
</dbReference>
<sequence length="382" mass="40445">MINTDVLVVGAGPVGLATAVVLTRLGHDVVIVDGQAEGTNTSRAAVVHSRTLELLEPYGVTQALVERGVHTPRFTIRDRDRLLVPVPFDGLPTRYPYTLMISQADTEAHLLARLEELGGKVSRPVRVTSFTQDAGGVTAALDDGRSVRAAYLVGADGMHSLVREQSGIAFGGGTYAESFTLADVRLSGGVPHDEVILYFSPEGLVVVAPLPGGLHRIVATVDEAPHEPGVAFVQRLLGTRGPEAVPAVVEEVVWGSRFRVHHRIAETYRKGRVLLAGDAAHVHSPAGGQGMNLGIEDAVMLGETLSKVLGGGSPDLLDGYAAARRPVAGKVVGLASRLTTLATMSAARRPLRNLVLRLAGRLPVVRRRLAWQLSGLDRSAKG</sequence>
<evidence type="ECO:0000259" key="4">
    <source>
        <dbReference type="Pfam" id="PF01494"/>
    </source>
</evidence>
<dbReference type="PANTHER" id="PTHR43004:SF19">
    <property type="entry name" value="BINDING MONOOXYGENASE, PUTATIVE (JCVI)-RELATED"/>
    <property type="match status" value="1"/>
</dbReference>
<dbReference type="AlphaFoldDB" id="A0A4R4X3W9"/>
<dbReference type="SUPFAM" id="SSF51905">
    <property type="entry name" value="FAD/NAD(P)-binding domain"/>
    <property type="match status" value="1"/>
</dbReference>
<name>A0A4R4X3W9_9ACTN</name>